<organism evidence="1 2">
    <name type="scientific">Brachionus plicatilis</name>
    <name type="common">Marine rotifer</name>
    <name type="synonym">Brachionus muelleri</name>
    <dbReference type="NCBI Taxonomy" id="10195"/>
    <lineage>
        <taxon>Eukaryota</taxon>
        <taxon>Metazoa</taxon>
        <taxon>Spiralia</taxon>
        <taxon>Gnathifera</taxon>
        <taxon>Rotifera</taxon>
        <taxon>Eurotatoria</taxon>
        <taxon>Monogononta</taxon>
        <taxon>Pseudotrocha</taxon>
        <taxon>Ploima</taxon>
        <taxon>Brachionidae</taxon>
        <taxon>Brachionus</taxon>
    </lineage>
</organism>
<comment type="caution">
    <text evidence="1">The sequence shown here is derived from an EMBL/GenBank/DDBJ whole genome shotgun (WGS) entry which is preliminary data.</text>
</comment>
<name>A0A3M7SJH5_BRAPC</name>
<dbReference type="Proteomes" id="UP000276133">
    <property type="component" value="Unassembled WGS sequence"/>
</dbReference>
<accession>A0A3M7SJH5</accession>
<dbReference type="EMBL" id="REGN01001280">
    <property type="protein sequence ID" value="RNA35862.1"/>
    <property type="molecule type" value="Genomic_DNA"/>
</dbReference>
<gene>
    <name evidence="1" type="ORF">BpHYR1_002278</name>
</gene>
<keyword evidence="2" id="KW-1185">Reference proteome</keyword>
<proteinExistence type="predicted"/>
<reference evidence="1 2" key="1">
    <citation type="journal article" date="2018" name="Sci. Rep.">
        <title>Genomic signatures of local adaptation to the degree of environmental predictability in rotifers.</title>
        <authorList>
            <person name="Franch-Gras L."/>
            <person name="Hahn C."/>
            <person name="Garcia-Roger E.M."/>
            <person name="Carmona M.J."/>
            <person name="Serra M."/>
            <person name="Gomez A."/>
        </authorList>
    </citation>
    <scope>NUCLEOTIDE SEQUENCE [LARGE SCALE GENOMIC DNA]</scope>
    <source>
        <strain evidence="1">HYR1</strain>
    </source>
</reference>
<evidence type="ECO:0000313" key="2">
    <source>
        <dbReference type="Proteomes" id="UP000276133"/>
    </source>
</evidence>
<dbReference type="AlphaFoldDB" id="A0A3M7SJH5"/>
<evidence type="ECO:0000313" key="1">
    <source>
        <dbReference type="EMBL" id="RNA35862.1"/>
    </source>
</evidence>
<protein>
    <submittedName>
        <fullName evidence="1">Uncharacterized protein</fullName>
    </submittedName>
</protein>
<sequence>MPTCKQLEESIFSYDEKEQKQLTVVQTTKTRFVTKHPPFFRPHFEQNIKAVGVLRRGPAPPSLTNGHSLFQVSVRCRLNLFLLEKEDGSWCSHWLFGECFVPEKKKHCFVGSEVGLERFLALVDLSDLLKFYSGLLNANVDLDVYVDRVRAIEAMVGTVQSADWREKVKMKSCSQAYMSLLYETIT</sequence>